<protein>
    <submittedName>
        <fullName evidence="1">Uncharacterized protein</fullName>
    </submittedName>
</protein>
<evidence type="ECO:0000313" key="2">
    <source>
        <dbReference type="Proteomes" id="UP001055072"/>
    </source>
</evidence>
<organism evidence="1 2">
    <name type="scientific">Irpex rosettiformis</name>
    <dbReference type="NCBI Taxonomy" id="378272"/>
    <lineage>
        <taxon>Eukaryota</taxon>
        <taxon>Fungi</taxon>
        <taxon>Dikarya</taxon>
        <taxon>Basidiomycota</taxon>
        <taxon>Agaricomycotina</taxon>
        <taxon>Agaricomycetes</taxon>
        <taxon>Polyporales</taxon>
        <taxon>Irpicaceae</taxon>
        <taxon>Irpex</taxon>
    </lineage>
</organism>
<sequence>MEASGSNQPTRPPASSGFNFSSPSVQNQIHELAKTLPPPRRQNTACDACRSRKVKCNQLPGQEKHCLAKNYPCTHYVQQATSEKRRLATKRPRALSNSNGSPAPSTGPIRTPTESSRSHPYPPVSVQTPPPQLPSQPTRVTLETPTKDLLVHLFSPPDPNELGDGSDSRLPGTKTSRTISEAYAEWGELAHQLQSEKFRIDFAFDLVEVFFQIVHTRLPLLNPSQFRARLQHSLQTISPYAPVDRTSYGSPNLASAHKQPHNALVAVVISWGAKFSEHPLLVKDRVRNNGQSWLARTLINRARELAEDLKVHRVPNADHVVVALLIEPMQNQNFDDTSGFHGFWLFSAIRLLLDLQINHKSVMSNIEDSEARGTMIFAWWMACLSDAYRSVYYRRKPMLDDDDYDIDFYTVGPSAPSETVEAAQPSPSIREQLEFLGYYRSAHALARIARQMSRQLWRPATESDGIPLEVLLNLINSLNEWKDEHLQRVGVSSNFAAEWDFVSAVSACASDATYHIMWIVIFNALDDFGIREVNDMVRTGSPGNEHPNFAQIESIKKKVGDDALHGALRIAGLAGVLTTNGYLRLDSAVMHVSIIQAGTLLARLARPEVENCIKGLEQYSYAYEECMEQAAEITRTYHQALAGECELQHMASVVLRRTPVQEQPTAVANLGMQFDPTGLAGFRG</sequence>
<evidence type="ECO:0000313" key="1">
    <source>
        <dbReference type="EMBL" id="KAI0084823.1"/>
    </source>
</evidence>
<comment type="caution">
    <text evidence="1">The sequence shown here is derived from an EMBL/GenBank/DDBJ whole genome shotgun (WGS) entry which is preliminary data.</text>
</comment>
<dbReference type="Proteomes" id="UP001055072">
    <property type="component" value="Unassembled WGS sequence"/>
</dbReference>
<gene>
    <name evidence="1" type="ORF">BDY19DRAFT_909566</name>
</gene>
<accession>A0ACB8TRY9</accession>
<name>A0ACB8TRY9_9APHY</name>
<reference evidence="1" key="1">
    <citation type="journal article" date="2021" name="Environ. Microbiol.">
        <title>Gene family expansions and transcriptome signatures uncover fungal adaptations to wood decay.</title>
        <authorList>
            <person name="Hage H."/>
            <person name="Miyauchi S."/>
            <person name="Viragh M."/>
            <person name="Drula E."/>
            <person name="Min B."/>
            <person name="Chaduli D."/>
            <person name="Navarro D."/>
            <person name="Favel A."/>
            <person name="Norest M."/>
            <person name="Lesage-Meessen L."/>
            <person name="Balint B."/>
            <person name="Merenyi Z."/>
            <person name="de Eugenio L."/>
            <person name="Morin E."/>
            <person name="Martinez A.T."/>
            <person name="Baldrian P."/>
            <person name="Stursova M."/>
            <person name="Martinez M.J."/>
            <person name="Novotny C."/>
            <person name="Magnuson J.K."/>
            <person name="Spatafora J.W."/>
            <person name="Maurice S."/>
            <person name="Pangilinan J."/>
            <person name="Andreopoulos W."/>
            <person name="LaButti K."/>
            <person name="Hundley H."/>
            <person name="Na H."/>
            <person name="Kuo A."/>
            <person name="Barry K."/>
            <person name="Lipzen A."/>
            <person name="Henrissat B."/>
            <person name="Riley R."/>
            <person name="Ahrendt S."/>
            <person name="Nagy L.G."/>
            <person name="Grigoriev I.V."/>
            <person name="Martin F."/>
            <person name="Rosso M.N."/>
        </authorList>
    </citation>
    <scope>NUCLEOTIDE SEQUENCE</scope>
    <source>
        <strain evidence="1">CBS 384.51</strain>
    </source>
</reference>
<dbReference type="EMBL" id="MU274938">
    <property type="protein sequence ID" value="KAI0084823.1"/>
    <property type="molecule type" value="Genomic_DNA"/>
</dbReference>
<keyword evidence="2" id="KW-1185">Reference proteome</keyword>
<proteinExistence type="predicted"/>